<protein>
    <recommendedName>
        <fullName evidence="4">VCBS repeat-containing protein</fullName>
    </recommendedName>
</protein>
<keyword evidence="3" id="KW-1185">Reference proteome</keyword>
<comment type="caution">
    <text evidence="2">The sequence shown here is derived from an EMBL/GenBank/DDBJ whole genome shotgun (WGS) entry which is preliminary data.</text>
</comment>
<evidence type="ECO:0000256" key="1">
    <source>
        <dbReference type="SAM" id="SignalP"/>
    </source>
</evidence>
<organism evidence="2 3">
    <name type="scientific">Pontibacter oryzae</name>
    <dbReference type="NCBI Taxonomy" id="2304593"/>
    <lineage>
        <taxon>Bacteria</taxon>
        <taxon>Pseudomonadati</taxon>
        <taxon>Bacteroidota</taxon>
        <taxon>Cytophagia</taxon>
        <taxon>Cytophagales</taxon>
        <taxon>Hymenobacteraceae</taxon>
        <taxon>Pontibacter</taxon>
    </lineage>
</organism>
<evidence type="ECO:0000313" key="3">
    <source>
        <dbReference type="Proteomes" id="UP000266005"/>
    </source>
</evidence>
<dbReference type="AlphaFoldDB" id="A0A399SLQ6"/>
<name>A0A399SLQ6_9BACT</name>
<dbReference type="RefSeq" id="WP_119430597.1">
    <property type="nucleotide sequence ID" value="NZ_QWGE01000001.1"/>
</dbReference>
<proteinExistence type="predicted"/>
<dbReference type="Proteomes" id="UP000266005">
    <property type="component" value="Unassembled WGS sequence"/>
</dbReference>
<feature type="signal peptide" evidence="1">
    <location>
        <begin position="1"/>
        <end position="22"/>
    </location>
</feature>
<sequence length="209" mass="23042">MKRIHYLLASALFLLACSPENEQVQDENIDVGPPSEALDSIADTPKDGVATDNNNINPTLPLPQPVMQLLAQKYAGWQKPELSEAALQHPEVQTGSAAITRGDFDGDTRQDVALQLQQGKEVVVVAALQYEEMNYKLVELKRDILFNNRGSLTSLYYLYTLGPGQEVTNQETGQPTRLPHDAVVLGIEDAATLYYINGDSIQKFNIAKD</sequence>
<dbReference type="OrthoDB" id="851070at2"/>
<feature type="chain" id="PRO_5017304968" description="VCBS repeat-containing protein" evidence="1">
    <location>
        <begin position="23"/>
        <end position="209"/>
    </location>
</feature>
<reference evidence="3" key="1">
    <citation type="submission" date="2018-08" db="EMBL/GenBank/DDBJ databases">
        <title>Mucilaginibacter sp. MYSH2.</title>
        <authorList>
            <person name="Seo T."/>
        </authorList>
    </citation>
    <scope>NUCLEOTIDE SEQUENCE [LARGE SCALE GENOMIC DNA]</scope>
    <source>
        <strain evidence="3">KIRAN</strain>
    </source>
</reference>
<evidence type="ECO:0008006" key="4">
    <source>
        <dbReference type="Google" id="ProtNLM"/>
    </source>
</evidence>
<accession>A0A399SLQ6</accession>
<dbReference type="EMBL" id="QWGE01000001">
    <property type="protein sequence ID" value="RIJ42715.1"/>
    <property type="molecule type" value="Genomic_DNA"/>
</dbReference>
<keyword evidence="1" id="KW-0732">Signal</keyword>
<dbReference type="PROSITE" id="PS51257">
    <property type="entry name" value="PROKAR_LIPOPROTEIN"/>
    <property type="match status" value="1"/>
</dbReference>
<gene>
    <name evidence="2" type="ORF">D1627_02390</name>
</gene>
<evidence type="ECO:0000313" key="2">
    <source>
        <dbReference type="EMBL" id="RIJ42715.1"/>
    </source>
</evidence>